<reference evidence="6 7" key="1">
    <citation type="submission" date="2020-02" db="EMBL/GenBank/DDBJ databases">
        <title>Complete Genome Sequence of Lactobacillus sp. NFFJ11 Isolated from animal feed.</title>
        <authorList>
            <person name="Jung J.Y."/>
        </authorList>
    </citation>
    <scope>NUCLEOTIDE SEQUENCE [LARGE SCALE GENOMIC DNA]</scope>
    <source>
        <strain evidence="6 7">NFFJ11</strain>
    </source>
</reference>
<evidence type="ECO:0000256" key="4">
    <source>
        <dbReference type="ARBA" id="ARBA00022840"/>
    </source>
</evidence>
<proteinExistence type="inferred from homology"/>
<evidence type="ECO:0000313" key="6">
    <source>
        <dbReference type="EMBL" id="QMT84702.1"/>
    </source>
</evidence>
<dbReference type="PANTHER" id="PTHR43335">
    <property type="entry name" value="ABC TRANSPORTER, ATP-BINDING PROTEIN"/>
    <property type="match status" value="1"/>
</dbReference>
<keyword evidence="2" id="KW-0813">Transport</keyword>
<gene>
    <name evidence="6" type="ORF">G6534_08755</name>
</gene>
<dbReference type="GO" id="GO:0005524">
    <property type="term" value="F:ATP binding"/>
    <property type="evidence" value="ECO:0007669"/>
    <property type="project" value="UniProtKB-KW"/>
</dbReference>
<dbReference type="GO" id="GO:0016887">
    <property type="term" value="F:ATP hydrolysis activity"/>
    <property type="evidence" value="ECO:0007669"/>
    <property type="project" value="InterPro"/>
</dbReference>
<comment type="similarity">
    <text evidence="1">Belongs to the ABC transporter superfamily.</text>
</comment>
<evidence type="ECO:0000256" key="2">
    <source>
        <dbReference type="ARBA" id="ARBA00022448"/>
    </source>
</evidence>
<evidence type="ECO:0000256" key="3">
    <source>
        <dbReference type="ARBA" id="ARBA00022741"/>
    </source>
</evidence>
<dbReference type="RefSeq" id="WP_182082597.1">
    <property type="nucleotide sequence ID" value="NZ_CP049366.1"/>
</dbReference>
<dbReference type="Proteomes" id="UP000514410">
    <property type="component" value="Chromosome"/>
</dbReference>
<protein>
    <submittedName>
        <fullName evidence="6">ABC transporter ATP-binding protein</fullName>
    </submittedName>
</protein>
<organism evidence="6 7">
    <name type="scientific">Companilactobacillus pabuli</name>
    <dbReference type="NCBI Taxonomy" id="2714036"/>
    <lineage>
        <taxon>Bacteria</taxon>
        <taxon>Bacillati</taxon>
        <taxon>Bacillota</taxon>
        <taxon>Bacilli</taxon>
        <taxon>Lactobacillales</taxon>
        <taxon>Lactobacillaceae</taxon>
        <taxon>Companilactobacillus</taxon>
    </lineage>
</organism>
<name>A0A7L7KZB3_9LACO</name>
<feature type="domain" description="ABC transporter" evidence="5">
    <location>
        <begin position="4"/>
        <end position="232"/>
    </location>
</feature>
<dbReference type="InterPro" id="IPR027417">
    <property type="entry name" value="P-loop_NTPase"/>
</dbReference>
<dbReference type="InterPro" id="IPR003593">
    <property type="entry name" value="AAA+_ATPase"/>
</dbReference>
<keyword evidence="3" id="KW-0547">Nucleotide-binding</keyword>
<dbReference type="Pfam" id="PF00005">
    <property type="entry name" value="ABC_tran"/>
    <property type="match status" value="1"/>
</dbReference>
<dbReference type="Gene3D" id="3.40.50.300">
    <property type="entry name" value="P-loop containing nucleotide triphosphate hydrolases"/>
    <property type="match status" value="1"/>
</dbReference>
<dbReference type="KEGG" id="cpab:G6534_08755"/>
<keyword evidence="4 6" id="KW-0067">ATP-binding</keyword>
<dbReference type="AlphaFoldDB" id="A0A7L7KZB3"/>
<dbReference type="SMART" id="SM00382">
    <property type="entry name" value="AAA"/>
    <property type="match status" value="1"/>
</dbReference>
<dbReference type="PANTHER" id="PTHR43335:SF4">
    <property type="entry name" value="ABC TRANSPORTER, ATP-BINDING PROTEIN"/>
    <property type="match status" value="1"/>
</dbReference>
<sequence>MSILELHNVKKSFGDKEIIKGLDFSIPEGSIFGFVGENGAGKTTTMRMILGLETIDSGYIEVNDKKVRYGNSLTNQVIGYLPDVPEYYDYMNPSEYLTLCGRLTNIPKKELPNRITKLLKTVDLPVNKKRIGGFSRGMKQRLGIAQALLNQPKLLICDEPTSSLDPIGRSEFLALLASLRGETTIIFSTHILSDVERISDRVGILDDGILKVNDTLDNLKNDYAKPQIVLNFDSKNSAQKANVALNQQALQNNTQLTIVYHGSYQKSAKSILEKLLKFDLVPISMSRQTTSLEDIFTEVTQ</sequence>
<accession>A0A7L7KZB3</accession>
<keyword evidence="7" id="KW-1185">Reference proteome</keyword>
<dbReference type="SUPFAM" id="SSF52540">
    <property type="entry name" value="P-loop containing nucleoside triphosphate hydrolases"/>
    <property type="match status" value="1"/>
</dbReference>
<evidence type="ECO:0000256" key="1">
    <source>
        <dbReference type="ARBA" id="ARBA00005417"/>
    </source>
</evidence>
<dbReference type="PROSITE" id="PS50893">
    <property type="entry name" value="ABC_TRANSPORTER_2"/>
    <property type="match status" value="1"/>
</dbReference>
<dbReference type="EMBL" id="CP049366">
    <property type="protein sequence ID" value="QMT84702.1"/>
    <property type="molecule type" value="Genomic_DNA"/>
</dbReference>
<dbReference type="CDD" id="cd03230">
    <property type="entry name" value="ABC_DR_subfamily_A"/>
    <property type="match status" value="1"/>
</dbReference>
<evidence type="ECO:0000313" key="7">
    <source>
        <dbReference type="Proteomes" id="UP000514410"/>
    </source>
</evidence>
<dbReference type="InterPro" id="IPR003439">
    <property type="entry name" value="ABC_transporter-like_ATP-bd"/>
</dbReference>
<evidence type="ECO:0000259" key="5">
    <source>
        <dbReference type="PROSITE" id="PS50893"/>
    </source>
</evidence>